<protein>
    <submittedName>
        <fullName evidence="2">Zf-HC2 domain-containing protein</fullName>
    </submittedName>
</protein>
<organism evidence="2 3">
    <name type="scientific">Billgrantia pellis</name>
    <dbReference type="NCBI Taxonomy" id="2606936"/>
    <lineage>
        <taxon>Bacteria</taxon>
        <taxon>Pseudomonadati</taxon>
        <taxon>Pseudomonadota</taxon>
        <taxon>Gammaproteobacteria</taxon>
        <taxon>Oceanospirillales</taxon>
        <taxon>Halomonadaceae</taxon>
        <taxon>Billgrantia</taxon>
    </lineage>
</organism>
<dbReference type="Gene3D" id="1.10.10.1320">
    <property type="entry name" value="Anti-sigma factor, zinc-finger domain"/>
    <property type="match status" value="1"/>
</dbReference>
<dbReference type="InterPro" id="IPR041916">
    <property type="entry name" value="Anti_sigma_zinc_sf"/>
</dbReference>
<evidence type="ECO:0000313" key="2">
    <source>
        <dbReference type="EMBL" id="KAA0012761.1"/>
    </source>
</evidence>
<dbReference type="EMBL" id="VTPY01000003">
    <property type="protein sequence ID" value="KAA0012761.1"/>
    <property type="molecule type" value="Genomic_DNA"/>
</dbReference>
<evidence type="ECO:0000259" key="1">
    <source>
        <dbReference type="Pfam" id="PF13490"/>
    </source>
</evidence>
<proteinExistence type="predicted"/>
<dbReference type="InterPro" id="IPR027383">
    <property type="entry name" value="Znf_put"/>
</dbReference>
<dbReference type="RefSeq" id="WP_149327715.1">
    <property type="nucleotide sequence ID" value="NZ_VTPY01000003.1"/>
</dbReference>
<keyword evidence="3" id="KW-1185">Reference proteome</keyword>
<dbReference type="Pfam" id="PF13490">
    <property type="entry name" value="zf-HC2"/>
    <property type="match status" value="1"/>
</dbReference>
<evidence type="ECO:0000313" key="3">
    <source>
        <dbReference type="Proteomes" id="UP000486760"/>
    </source>
</evidence>
<feature type="domain" description="Putative zinc-finger" evidence="1">
    <location>
        <begin position="8"/>
        <end position="41"/>
    </location>
</feature>
<accession>A0A7V7G096</accession>
<gene>
    <name evidence="2" type="ORF">F0A17_07415</name>
</gene>
<dbReference type="Proteomes" id="UP000486760">
    <property type="component" value="Unassembled WGS sequence"/>
</dbReference>
<dbReference type="AlphaFoldDB" id="A0A7V7G096"/>
<comment type="caution">
    <text evidence="2">The sequence shown here is derived from an EMBL/GenBank/DDBJ whole genome shotgun (WGS) entry which is preliminary data.</text>
</comment>
<name>A0A7V7G096_9GAMM</name>
<sequence length="89" mass="10258">MSPTALSCEEVIERLFDYLDRELDPQEAADVERHLHRCRDCFTRAEFERRLRARVAATGTAKAPPWLYQRIRTLLDRFDGAGPIPPADS</sequence>
<reference evidence="2 3" key="1">
    <citation type="submission" date="2019-08" db="EMBL/GenBank/DDBJ databases">
        <title>Bioinformatics analysis of the strain L3 and L5.</title>
        <authorList>
            <person name="Li X."/>
        </authorList>
    </citation>
    <scope>NUCLEOTIDE SEQUENCE [LARGE SCALE GENOMIC DNA]</scope>
    <source>
        <strain evidence="2 3">L5</strain>
    </source>
</reference>